<keyword evidence="1" id="KW-1185">Reference proteome</keyword>
<dbReference type="WBParaSite" id="Gr19_v10_g2668.t1">
    <property type="protein sequence ID" value="Gr19_v10_g2668.t1"/>
    <property type="gene ID" value="Gr19_v10_g2668"/>
</dbReference>
<dbReference type="Proteomes" id="UP000887572">
    <property type="component" value="Unplaced"/>
</dbReference>
<sequence>MINLCAVTVSSERPVLPYSESMINIQTIIVTSQIENDRSMSAKLWAFNSRCFNSKLHTLPHCLQLASSLCQIASYSIPRLQNTNSGIQQLLAATPIEWIQKFVMQHASKRPNWRSTIVMQHKANAYH</sequence>
<protein>
    <submittedName>
        <fullName evidence="2">Uncharacterized protein</fullName>
    </submittedName>
</protein>
<proteinExistence type="predicted"/>
<dbReference type="AlphaFoldDB" id="A0A914HLS3"/>
<reference evidence="2" key="1">
    <citation type="submission" date="2022-11" db="UniProtKB">
        <authorList>
            <consortium name="WormBaseParasite"/>
        </authorList>
    </citation>
    <scope>IDENTIFICATION</scope>
</reference>
<evidence type="ECO:0000313" key="2">
    <source>
        <dbReference type="WBParaSite" id="Gr19_v10_g2668.t1"/>
    </source>
</evidence>
<accession>A0A914HLS3</accession>
<name>A0A914HLS3_GLORO</name>
<evidence type="ECO:0000313" key="1">
    <source>
        <dbReference type="Proteomes" id="UP000887572"/>
    </source>
</evidence>
<organism evidence="1 2">
    <name type="scientific">Globodera rostochiensis</name>
    <name type="common">Golden nematode worm</name>
    <name type="synonym">Heterodera rostochiensis</name>
    <dbReference type="NCBI Taxonomy" id="31243"/>
    <lineage>
        <taxon>Eukaryota</taxon>
        <taxon>Metazoa</taxon>
        <taxon>Ecdysozoa</taxon>
        <taxon>Nematoda</taxon>
        <taxon>Chromadorea</taxon>
        <taxon>Rhabditida</taxon>
        <taxon>Tylenchina</taxon>
        <taxon>Tylenchomorpha</taxon>
        <taxon>Tylenchoidea</taxon>
        <taxon>Heteroderidae</taxon>
        <taxon>Heteroderinae</taxon>
        <taxon>Globodera</taxon>
    </lineage>
</organism>